<feature type="non-terminal residue" evidence="1">
    <location>
        <position position="45"/>
    </location>
</feature>
<gene>
    <name evidence="1" type="ORF">HaLaN_32097</name>
</gene>
<feature type="non-terminal residue" evidence="1">
    <location>
        <position position="1"/>
    </location>
</feature>
<protein>
    <submittedName>
        <fullName evidence="1">Uncharacterized protein</fullName>
    </submittedName>
</protein>
<reference evidence="1 2" key="1">
    <citation type="submission" date="2020-02" db="EMBL/GenBank/DDBJ databases">
        <title>Draft genome sequence of Haematococcus lacustris strain NIES-144.</title>
        <authorList>
            <person name="Morimoto D."/>
            <person name="Nakagawa S."/>
            <person name="Yoshida T."/>
            <person name="Sawayama S."/>
        </authorList>
    </citation>
    <scope>NUCLEOTIDE SEQUENCE [LARGE SCALE GENOMIC DNA]</scope>
    <source>
        <strain evidence="1 2">NIES-144</strain>
    </source>
</reference>
<organism evidence="1 2">
    <name type="scientific">Haematococcus lacustris</name>
    <name type="common">Green alga</name>
    <name type="synonym">Haematococcus pluvialis</name>
    <dbReference type="NCBI Taxonomy" id="44745"/>
    <lineage>
        <taxon>Eukaryota</taxon>
        <taxon>Viridiplantae</taxon>
        <taxon>Chlorophyta</taxon>
        <taxon>core chlorophytes</taxon>
        <taxon>Chlorophyceae</taxon>
        <taxon>CS clade</taxon>
        <taxon>Chlamydomonadales</taxon>
        <taxon>Haematococcaceae</taxon>
        <taxon>Haematococcus</taxon>
    </lineage>
</organism>
<dbReference type="EMBL" id="BLLF01007181">
    <property type="protein sequence ID" value="GFH32814.1"/>
    <property type="molecule type" value="Genomic_DNA"/>
</dbReference>
<name>A0A6A0ALF1_HAELA</name>
<evidence type="ECO:0000313" key="2">
    <source>
        <dbReference type="Proteomes" id="UP000485058"/>
    </source>
</evidence>
<sequence length="45" mass="5157">ARLAEAEPMALACMVWGCARLGLWPGLGWMQAFTKWAKKWLYKCI</sequence>
<keyword evidence="2" id="KW-1185">Reference proteome</keyword>
<proteinExistence type="predicted"/>
<dbReference type="AlphaFoldDB" id="A0A6A0ALF1"/>
<accession>A0A6A0ALF1</accession>
<comment type="caution">
    <text evidence="1">The sequence shown here is derived from an EMBL/GenBank/DDBJ whole genome shotgun (WGS) entry which is preliminary data.</text>
</comment>
<evidence type="ECO:0000313" key="1">
    <source>
        <dbReference type="EMBL" id="GFH32814.1"/>
    </source>
</evidence>
<dbReference type="Proteomes" id="UP000485058">
    <property type="component" value="Unassembled WGS sequence"/>
</dbReference>